<proteinExistence type="predicted"/>
<evidence type="ECO:0000313" key="1">
    <source>
        <dbReference type="EMBL" id="TKJ82861.1"/>
    </source>
</evidence>
<dbReference type="OrthoDB" id="6422829at2"/>
<reference evidence="1 2" key="1">
    <citation type="journal article" date="2019" name="Sci. Rep.">
        <title>Differences in resource use lead to coexistence of seed-transmitted microbial populations.</title>
        <authorList>
            <person name="Torres-Cortes G."/>
            <person name="Garcia B.J."/>
            <person name="Compant S."/>
            <person name="Rezki S."/>
            <person name="Jones P."/>
            <person name="Preveaux A."/>
            <person name="Briand M."/>
            <person name="Roulet A."/>
            <person name="Bouchez O."/>
            <person name="Jacobson D."/>
            <person name="Barret M."/>
        </authorList>
    </citation>
    <scope>NUCLEOTIDE SEQUENCE [LARGE SCALE GENOMIC DNA]</scope>
    <source>
        <strain evidence="1 2">CFBP13511</strain>
    </source>
</reference>
<dbReference type="Proteomes" id="UP000306393">
    <property type="component" value="Unassembled WGS sequence"/>
</dbReference>
<name>A0A4U3EQV2_9GAMM</name>
<evidence type="ECO:0000313" key="2">
    <source>
        <dbReference type="Proteomes" id="UP000306393"/>
    </source>
</evidence>
<dbReference type="RefSeq" id="WP_137270213.1">
    <property type="nucleotide sequence ID" value="NZ_JACYMQ010000024.1"/>
</dbReference>
<sequence>MEYIETIRTALGEFWVALRENKNHTSEISMLAVTALAAISTSFAAIATRNSTKVSEATLIHTQKTSRRDEFISRYTLLLEQHKEQLNVVKSYLDTVKGKELLHKLIEGTDHQTAFKTLQGYNILSPYMRVLYHLLRHISAHYIDNATTEDKKKYSSIVRSLIRNDVLFLIAVNSSYVIEGNEENDYGKYLKLLREFDFFEHALFFSANDVAPGLKKDAVSKAANEVIKELVGNHFIFIVYDKSHLEFKSAKFSMPFIVSCIYDNPLHKESVACLEGLEARINEETRTACEKYVARNRNEGERGLSLHDYYGRKYFNETDSLRSELDKSWRIDPDVYQNLPEVDDRYIEAYLTELKAGRPEALPVHCYIKTFGTNNAVVLRNSRDFLKECENLLSWQKHLHCVENRDADREFIQLEKLRLSDFRSAVLRQRLTA</sequence>
<gene>
    <name evidence="1" type="ORF">EpCFBP13511_23610</name>
</gene>
<dbReference type="Pfam" id="PF16872">
    <property type="entry name" value="putAbiC"/>
    <property type="match status" value="1"/>
</dbReference>
<comment type="caution">
    <text evidence="1">The sequence shown here is derived from an EMBL/GenBank/DDBJ whole genome shotgun (WGS) entry which is preliminary data.</text>
</comment>
<dbReference type="EMBL" id="QGAC01000047">
    <property type="protein sequence ID" value="TKJ82861.1"/>
    <property type="molecule type" value="Genomic_DNA"/>
</dbReference>
<dbReference type="AlphaFoldDB" id="A0A4U3EQV2"/>
<dbReference type="InterPro" id="IPR031709">
    <property type="entry name" value="PutAbiC"/>
</dbReference>
<accession>A0A4U3EQV2</accession>
<organism evidence="1 2">
    <name type="scientific">Erwinia persicina</name>
    <dbReference type="NCBI Taxonomy" id="55211"/>
    <lineage>
        <taxon>Bacteria</taxon>
        <taxon>Pseudomonadati</taxon>
        <taxon>Pseudomonadota</taxon>
        <taxon>Gammaproteobacteria</taxon>
        <taxon>Enterobacterales</taxon>
        <taxon>Erwiniaceae</taxon>
        <taxon>Erwinia</taxon>
    </lineage>
</organism>
<protein>
    <submittedName>
        <fullName evidence="1">Uncharacterized protein</fullName>
    </submittedName>
</protein>